<dbReference type="Gene3D" id="1.10.472.80">
    <property type="entry name" value="Ypt/Rab-GAP domain of gyp1p, domain 3"/>
    <property type="match status" value="1"/>
</dbReference>
<feature type="domain" description="Rhodanese" evidence="1">
    <location>
        <begin position="119"/>
        <end position="146"/>
    </location>
</feature>
<organism evidence="2 3">
    <name type="scientific">Babesia duncani</name>
    <dbReference type="NCBI Taxonomy" id="323732"/>
    <lineage>
        <taxon>Eukaryota</taxon>
        <taxon>Sar</taxon>
        <taxon>Alveolata</taxon>
        <taxon>Apicomplexa</taxon>
        <taxon>Aconoidasida</taxon>
        <taxon>Piroplasmida</taxon>
        <taxon>Babesiidae</taxon>
        <taxon>Babesia</taxon>
    </lineage>
</organism>
<protein>
    <submittedName>
        <fullName evidence="2">Bifunctional Rhodanese-like domain/Rhodanese-like domain superfamily/Rab-GTPase-TBC domain superfamily</fullName>
    </submittedName>
</protein>
<reference evidence="2" key="1">
    <citation type="journal article" date="2023" name="Nat. Microbiol.">
        <title>Babesia duncani multi-omics identifies virulence factors and drug targets.</title>
        <authorList>
            <person name="Singh P."/>
            <person name="Lonardi S."/>
            <person name="Liang Q."/>
            <person name="Vydyam P."/>
            <person name="Khabirova E."/>
            <person name="Fang T."/>
            <person name="Gihaz S."/>
            <person name="Thekkiniath J."/>
            <person name="Munshi M."/>
            <person name="Abel S."/>
            <person name="Ciampossin L."/>
            <person name="Batugedara G."/>
            <person name="Gupta M."/>
            <person name="Lu X.M."/>
            <person name="Lenz T."/>
            <person name="Chakravarty S."/>
            <person name="Cornillot E."/>
            <person name="Hu Y."/>
            <person name="Ma W."/>
            <person name="Gonzalez L.M."/>
            <person name="Sanchez S."/>
            <person name="Estrada K."/>
            <person name="Sanchez-Flores A."/>
            <person name="Montero E."/>
            <person name="Harb O.S."/>
            <person name="Le Roch K.G."/>
            <person name="Mamoun C.B."/>
        </authorList>
    </citation>
    <scope>NUCLEOTIDE SEQUENCE</scope>
    <source>
        <strain evidence="2">WA1</strain>
    </source>
</reference>
<dbReference type="InterPro" id="IPR035969">
    <property type="entry name" value="Rab-GAP_TBC_sf"/>
</dbReference>
<keyword evidence="3" id="KW-1185">Reference proteome</keyword>
<dbReference type="InterPro" id="IPR001763">
    <property type="entry name" value="Rhodanese-like_dom"/>
</dbReference>
<evidence type="ECO:0000313" key="3">
    <source>
        <dbReference type="Proteomes" id="UP001214638"/>
    </source>
</evidence>
<accession>A0AAD9PLU8</accession>
<dbReference type="PROSITE" id="PS50206">
    <property type="entry name" value="RHODANESE_3"/>
    <property type="match status" value="1"/>
</dbReference>
<dbReference type="InterPro" id="IPR036873">
    <property type="entry name" value="Rhodanese-like_dom_sf"/>
</dbReference>
<dbReference type="Proteomes" id="UP001214638">
    <property type="component" value="Unassembled WGS sequence"/>
</dbReference>
<proteinExistence type="predicted"/>
<dbReference type="EMBL" id="JALLKP010000002">
    <property type="protein sequence ID" value="KAK2196753.1"/>
    <property type="molecule type" value="Genomic_DNA"/>
</dbReference>
<name>A0AAD9PLU8_9APIC</name>
<dbReference type="KEGG" id="bdw:94336300"/>
<sequence>MSLFAQGSSLGQTFLLWDAIFINERPFVKYLAVVIVHSIREQLLKMTCATGAIHYMSTLLDLMNVPMLTNVATYLYKYWSPILTPGNAFDLEKHSLALATQDYPMERCFKLGVDQVKNLLNRCILVDLRSAEAYKMGHLPDSIHVDKLFQMVTKDRMHSTILNKSQSTSSILASDPDDKELKMMQILSRFDELLDSKSSLHEIPRNENIVLAIVDWTGAPQQYEALEQLVCDLHVQHVCLYQIHSKDWMQYFA</sequence>
<dbReference type="Gene3D" id="3.40.250.10">
    <property type="entry name" value="Rhodanese-like domain"/>
    <property type="match status" value="1"/>
</dbReference>
<dbReference type="AlphaFoldDB" id="A0AAD9PLU8"/>
<dbReference type="Pfam" id="PF00581">
    <property type="entry name" value="Rhodanese"/>
    <property type="match status" value="1"/>
</dbReference>
<dbReference type="SUPFAM" id="SSF52821">
    <property type="entry name" value="Rhodanese/Cell cycle control phosphatase"/>
    <property type="match status" value="1"/>
</dbReference>
<dbReference type="SUPFAM" id="SSF47923">
    <property type="entry name" value="Ypt/Rab-GAP domain of gyp1p"/>
    <property type="match status" value="1"/>
</dbReference>
<gene>
    <name evidence="2" type="ORF">BdWA1_002002</name>
</gene>
<evidence type="ECO:0000259" key="1">
    <source>
        <dbReference type="PROSITE" id="PS50206"/>
    </source>
</evidence>
<evidence type="ECO:0000313" key="2">
    <source>
        <dbReference type="EMBL" id="KAK2196753.1"/>
    </source>
</evidence>
<dbReference type="RefSeq" id="XP_067803595.1">
    <property type="nucleotide sequence ID" value="XM_067947031.1"/>
</dbReference>
<comment type="caution">
    <text evidence="2">The sequence shown here is derived from an EMBL/GenBank/DDBJ whole genome shotgun (WGS) entry which is preliminary data.</text>
</comment>
<dbReference type="GeneID" id="94336300"/>